<evidence type="ECO:0000256" key="7">
    <source>
        <dbReference type="ARBA" id="ARBA00023125"/>
    </source>
</evidence>
<feature type="domain" description="OmpR/PhoB-type" evidence="15">
    <location>
        <begin position="125"/>
        <end position="222"/>
    </location>
</feature>
<evidence type="ECO:0000256" key="12">
    <source>
        <dbReference type="PROSITE-ProRule" id="PRU00169"/>
    </source>
</evidence>
<dbReference type="SUPFAM" id="SSF52172">
    <property type="entry name" value="CheY-like"/>
    <property type="match status" value="1"/>
</dbReference>
<dbReference type="Gene3D" id="3.40.50.2300">
    <property type="match status" value="1"/>
</dbReference>
<dbReference type="PANTHER" id="PTHR48111:SF49">
    <property type="entry name" value="HEME RESPONSE REGULATOR HSSR"/>
    <property type="match status" value="1"/>
</dbReference>
<dbReference type="Pfam" id="PF00072">
    <property type="entry name" value="Response_reg"/>
    <property type="match status" value="1"/>
</dbReference>
<evidence type="ECO:0000259" key="15">
    <source>
        <dbReference type="PROSITE" id="PS51755"/>
    </source>
</evidence>
<keyword evidence="17" id="KW-1185">Reference proteome</keyword>
<dbReference type="InterPro" id="IPR039420">
    <property type="entry name" value="WalR-like"/>
</dbReference>
<dbReference type="PROSITE" id="PS50110">
    <property type="entry name" value="RESPONSE_REGULATORY"/>
    <property type="match status" value="1"/>
</dbReference>
<evidence type="ECO:0000256" key="13">
    <source>
        <dbReference type="PROSITE-ProRule" id="PRU01091"/>
    </source>
</evidence>
<dbReference type="EMBL" id="LVVL01000001">
    <property type="protein sequence ID" value="OAN15389.1"/>
    <property type="molecule type" value="Genomic_DNA"/>
</dbReference>
<evidence type="ECO:0000256" key="5">
    <source>
        <dbReference type="ARBA" id="ARBA00023015"/>
    </source>
</evidence>
<feature type="modified residue" description="4-aspartylphosphate" evidence="12">
    <location>
        <position position="52"/>
    </location>
</feature>
<evidence type="ECO:0000256" key="1">
    <source>
        <dbReference type="ARBA" id="ARBA00004496"/>
    </source>
</evidence>
<evidence type="ECO:0000256" key="11">
    <source>
        <dbReference type="ARBA" id="ARBA00039976"/>
    </source>
</evidence>
<dbReference type="RefSeq" id="WP_028106229.1">
    <property type="nucleotide sequence ID" value="NZ_LVVL01000001.1"/>
</dbReference>
<evidence type="ECO:0000256" key="8">
    <source>
        <dbReference type="ARBA" id="ARBA00023159"/>
    </source>
</evidence>
<accession>A0ABX2VC79</accession>
<keyword evidence="6" id="KW-0843">Virulence</keyword>
<evidence type="ECO:0000256" key="2">
    <source>
        <dbReference type="ARBA" id="ARBA00022490"/>
    </source>
</evidence>
<dbReference type="SMART" id="SM00448">
    <property type="entry name" value="REC"/>
    <property type="match status" value="1"/>
</dbReference>
<dbReference type="InterPro" id="IPR011006">
    <property type="entry name" value="CheY-like_superfamily"/>
</dbReference>
<evidence type="ECO:0000256" key="6">
    <source>
        <dbReference type="ARBA" id="ARBA00023026"/>
    </source>
</evidence>
<evidence type="ECO:0000313" key="16">
    <source>
        <dbReference type="EMBL" id="OAN15389.1"/>
    </source>
</evidence>
<dbReference type="InterPro" id="IPR001789">
    <property type="entry name" value="Sig_transdc_resp-reg_receiver"/>
</dbReference>
<feature type="DNA-binding region" description="OmpR/PhoB-type" evidence="13">
    <location>
        <begin position="125"/>
        <end position="222"/>
    </location>
</feature>
<keyword evidence="8" id="KW-0010">Activator</keyword>
<dbReference type="SMART" id="SM00862">
    <property type="entry name" value="Trans_reg_C"/>
    <property type="match status" value="1"/>
</dbReference>
<dbReference type="CDD" id="cd17574">
    <property type="entry name" value="REC_OmpR"/>
    <property type="match status" value="1"/>
</dbReference>
<dbReference type="PANTHER" id="PTHR48111">
    <property type="entry name" value="REGULATOR OF RPOS"/>
    <property type="match status" value="1"/>
</dbReference>
<dbReference type="CDD" id="cd00383">
    <property type="entry name" value="trans_reg_C"/>
    <property type="match status" value="1"/>
</dbReference>
<evidence type="ECO:0000256" key="3">
    <source>
        <dbReference type="ARBA" id="ARBA00022553"/>
    </source>
</evidence>
<reference evidence="16 17" key="1">
    <citation type="submission" date="2016-03" db="EMBL/GenBank/DDBJ databases">
        <authorList>
            <person name="Cho S.-Y."/>
            <person name="Lim S."/>
            <person name="Kim H."/>
            <person name="Soh E.H."/>
            <person name="Moon J.S."/>
        </authorList>
    </citation>
    <scope>NUCLEOTIDE SEQUENCE [LARGE SCALE GENOMIC DNA]</scope>
    <source>
        <strain evidence="16 17">KCTC 3810</strain>
    </source>
</reference>
<evidence type="ECO:0000256" key="4">
    <source>
        <dbReference type="ARBA" id="ARBA00023012"/>
    </source>
</evidence>
<name>A0ABX2VC79_9BACL</name>
<keyword evidence="5" id="KW-0805">Transcription regulation</keyword>
<keyword evidence="9" id="KW-0804">Transcription</keyword>
<dbReference type="Proteomes" id="UP000078447">
    <property type="component" value="Unassembled WGS sequence"/>
</dbReference>
<keyword evidence="3 12" id="KW-0597">Phosphoprotein</keyword>
<evidence type="ECO:0000313" key="17">
    <source>
        <dbReference type="Proteomes" id="UP000078447"/>
    </source>
</evidence>
<gene>
    <name evidence="16" type="ORF">A3783_05490</name>
</gene>
<protein>
    <recommendedName>
        <fullName evidence="11">Heme response regulator HssR</fullName>
    </recommendedName>
</protein>
<evidence type="ECO:0000256" key="10">
    <source>
        <dbReference type="ARBA" id="ARBA00037471"/>
    </source>
</evidence>
<comment type="function">
    <text evidence="10">Member of the two-component regulatory system HssS/HssR involved in intracellular heme homeostasis and tempering of staphylococcal virulence. Phosphorylated HssR binds to a direct repeat sequence within hrtAB promoter and activates the expression of hrtAB, an efflux pump, in response to extracellular heme, hemin, hemoglobin or blood.</text>
</comment>
<keyword evidence="7 13" id="KW-0238">DNA-binding</keyword>
<sequence>MVTILIAEDDPHVRYLLGETLRTAGFRTIEAADGAQALACFDEQHIDLLVTDVMMPQVSGIELVHALRQAGYDLPILMLTVLDTFADKEAGFVTGVDDYLVKPVDLDEWLLRIHALLRRSKIVATQELVVKTLTLRMRDATVVTPDGELTLPQKEFQLLYRLLSQPKQIFTRQQLMDEIWGYDVESDSRTVDVHVKRLRDKFNQYEVFTIETVWGLGYKGVVL</sequence>
<keyword evidence="2" id="KW-0963">Cytoplasm</keyword>
<comment type="subcellular location">
    <subcellularLocation>
        <location evidence="1">Cytoplasm</location>
    </subcellularLocation>
</comment>
<comment type="caution">
    <text evidence="16">The sequence shown here is derived from an EMBL/GenBank/DDBJ whole genome shotgun (WGS) entry which is preliminary data.</text>
</comment>
<dbReference type="InterPro" id="IPR001867">
    <property type="entry name" value="OmpR/PhoB-type_DNA-bd"/>
</dbReference>
<evidence type="ECO:0000256" key="9">
    <source>
        <dbReference type="ARBA" id="ARBA00023163"/>
    </source>
</evidence>
<feature type="domain" description="Response regulatory" evidence="14">
    <location>
        <begin position="3"/>
        <end position="117"/>
    </location>
</feature>
<organism evidence="16 17">
    <name type="scientific">Exiguobacterium undae</name>
    <dbReference type="NCBI Taxonomy" id="169177"/>
    <lineage>
        <taxon>Bacteria</taxon>
        <taxon>Bacillati</taxon>
        <taxon>Bacillota</taxon>
        <taxon>Bacilli</taxon>
        <taxon>Bacillales</taxon>
        <taxon>Bacillales Family XII. Incertae Sedis</taxon>
        <taxon>Exiguobacterium</taxon>
    </lineage>
</organism>
<dbReference type="Gene3D" id="1.10.10.10">
    <property type="entry name" value="Winged helix-like DNA-binding domain superfamily/Winged helix DNA-binding domain"/>
    <property type="match status" value="1"/>
</dbReference>
<dbReference type="InterPro" id="IPR036388">
    <property type="entry name" value="WH-like_DNA-bd_sf"/>
</dbReference>
<proteinExistence type="predicted"/>
<evidence type="ECO:0000259" key="14">
    <source>
        <dbReference type="PROSITE" id="PS50110"/>
    </source>
</evidence>
<dbReference type="PROSITE" id="PS51755">
    <property type="entry name" value="OMPR_PHOB"/>
    <property type="match status" value="1"/>
</dbReference>
<keyword evidence="4" id="KW-0902">Two-component regulatory system</keyword>
<dbReference type="GO" id="GO:0003677">
    <property type="term" value="F:DNA binding"/>
    <property type="evidence" value="ECO:0007669"/>
    <property type="project" value="UniProtKB-KW"/>
</dbReference>
<dbReference type="Pfam" id="PF00486">
    <property type="entry name" value="Trans_reg_C"/>
    <property type="match status" value="1"/>
</dbReference>